<dbReference type="InterPro" id="IPR016181">
    <property type="entry name" value="Acyl_CoA_acyltransferase"/>
</dbReference>
<dbReference type="Pfam" id="PF00583">
    <property type="entry name" value="Acetyltransf_1"/>
    <property type="match status" value="1"/>
</dbReference>
<feature type="domain" description="N-acetyltransferase" evidence="3">
    <location>
        <begin position="6"/>
        <end position="183"/>
    </location>
</feature>
<keyword evidence="1 4" id="KW-0808">Transferase</keyword>
<gene>
    <name evidence="4" type="ORF">EDD28_0760</name>
</gene>
<protein>
    <submittedName>
        <fullName evidence="4">L-amino acid N-acyltransferase YncA</fullName>
    </submittedName>
</protein>
<keyword evidence="2 4" id="KW-0012">Acyltransferase</keyword>
<dbReference type="GO" id="GO:0016747">
    <property type="term" value="F:acyltransferase activity, transferring groups other than amino-acyl groups"/>
    <property type="evidence" value="ECO:0007669"/>
    <property type="project" value="InterPro"/>
</dbReference>
<evidence type="ECO:0000259" key="3">
    <source>
        <dbReference type="PROSITE" id="PS51186"/>
    </source>
</evidence>
<dbReference type="PROSITE" id="PS51186">
    <property type="entry name" value="GNAT"/>
    <property type="match status" value="1"/>
</dbReference>
<evidence type="ECO:0000313" key="5">
    <source>
        <dbReference type="Proteomes" id="UP000275356"/>
    </source>
</evidence>
<dbReference type="AlphaFoldDB" id="A0A3N2D8S2"/>
<dbReference type="SUPFAM" id="SSF55729">
    <property type="entry name" value="Acyl-CoA N-acyltransferases (Nat)"/>
    <property type="match status" value="1"/>
</dbReference>
<comment type="caution">
    <text evidence="4">The sequence shown here is derived from an EMBL/GenBank/DDBJ whole genome shotgun (WGS) entry which is preliminary data.</text>
</comment>
<organism evidence="4 5">
    <name type="scientific">Salana multivorans</name>
    <dbReference type="NCBI Taxonomy" id="120377"/>
    <lineage>
        <taxon>Bacteria</taxon>
        <taxon>Bacillati</taxon>
        <taxon>Actinomycetota</taxon>
        <taxon>Actinomycetes</taxon>
        <taxon>Micrococcales</taxon>
        <taxon>Beutenbergiaceae</taxon>
        <taxon>Salana</taxon>
    </lineage>
</organism>
<dbReference type="Gene3D" id="3.40.630.30">
    <property type="match status" value="1"/>
</dbReference>
<dbReference type="RefSeq" id="WP_123738400.1">
    <property type="nucleotide sequence ID" value="NZ_RKHQ01000001.1"/>
</dbReference>
<accession>A0A3N2D8S2</accession>
<name>A0A3N2D8S2_9MICO</name>
<evidence type="ECO:0000256" key="2">
    <source>
        <dbReference type="ARBA" id="ARBA00023315"/>
    </source>
</evidence>
<reference evidence="4 5" key="1">
    <citation type="submission" date="2018-11" db="EMBL/GenBank/DDBJ databases">
        <title>Sequencing the genomes of 1000 actinobacteria strains.</title>
        <authorList>
            <person name="Klenk H.-P."/>
        </authorList>
    </citation>
    <scope>NUCLEOTIDE SEQUENCE [LARGE SCALE GENOMIC DNA]</scope>
    <source>
        <strain evidence="4 5">DSM 13521</strain>
    </source>
</reference>
<evidence type="ECO:0000313" key="4">
    <source>
        <dbReference type="EMBL" id="ROR96183.1"/>
    </source>
</evidence>
<dbReference type="InterPro" id="IPR050832">
    <property type="entry name" value="Bact_Acetyltransf"/>
</dbReference>
<keyword evidence="5" id="KW-1185">Reference proteome</keyword>
<sequence>MGEQAVVVRPAALGDAERIAEVRVAAWQTAYRGLIPDDVLDRMDAVAEGQRRRELWGRSRDPRVVELVAELDGTVVAAAVVGPERPVDDERPRAVETAPERGQLYAINAAPEAWRRGVGSALLAAAEDALRAGGFTSAVLWVLEGNERAARFYDRWGWVEDGVTQRDESLTPGHELFERRRTKPLG</sequence>
<evidence type="ECO:0000256" key="1">
    <source>
        <dbReference type="ARBA" id="ARBA00022679"/>
    </source>
</evidence>
<dbReference type="InterPro" id="IPR000182">
    <property type="entry name" value="GNAT_dom"/>
</dbReference>
<dbReference type="OrthoDB" id="5243635at2"/>
<dbReference type="EMBL" id="RKHQ01000001">
    <property type="protein sequence ID" value="ROR96183.1"/>
    <property type="molecule type" value="Genomic_DNA"/>
</dbReference>
<dbReference type="PANTHER" id="PTHR43877">
    <property type="entry name" value="AMINOALKYLPHOSPHONATE N-ACETYLTRANSFERASE-RELATED-RELATED"/>
    <property type="match status" value="1"/>
</dbReference>
<dbReference type="Proteomes" id="UP000275356">
    <property type="component" value="Unassembled WGS sequence"/>
</dbReference>
<proteinExistence type="predicted"/>